<dbReference type="Proteomes" id="UP000325315">
    <property type="component" value="Unassembled WGS sequence"/>
</dbReference>
<dbReference type="EMBL" id="SMMG02000005">
    <property type="protein sequence ID" value="KAA3473843.1"/>
    <property type="molecule type" value="Genomic_DNA"/>
</dbReference>
<accession>A0A5B6VXM7</accession>
<proteinExistence type="predicted"/>
<evidence type="ECO:0000313" key="2">
    <source>
        <dbReference type="Proteomes" id="UP000325315"/>
    </source>
</evidence>
<gene>
    <name evidence="1" type="ORF">EPI10_024190</name>
</gene>
<name>A0A5B6VXM7_9ROSI</name>
<dbReference type="PANTHER" id="PTHR33116:SF86">
    <property type="entry name" value="REVERSE TRANSCRIPTASE DOMAIN-CONTAINING PROTEIN"/>
    <property type="match status" value="1"/>
</dbReference>
<keyword evidence="2" id="KW-1185">Reference proteome</keyword>
<sequence length="214" mass="24497">MAIKIDLEKTYDRICWDFIGASLQAARIPNFLNKVLWMRFLQKNSSLLEKSVKEWLGQGVHLAISSGKWQTIYLLIIFNKADMQCAQLLKETLENFCGFSGHCVNARKTNIFFSRGVDDGLGSSISKMIGFQKVQNLDKVHSKLHNWNARQLCFAVRVTIAQSVLLSILNYFKQSMLIPKGICEKIECLDDRKKGIFDTMTNENGLWVQVLRSK</sequence>
<comment type="caution">
    <text evidence="1">The sequence shown here is derived from an EMBL/GenBank/DDBJ whole genome shotgun (WGS) entry which is preliminary data.</text>
</comment>
<dbReference type="OrthoDB" id="1002228at2759"/>
<reference evidence="2" key="1">
    <citation type="journal article" date="2019" name="Plant Biotechnol. J.">
        <title>Genome sequencing of the Australian wild diploid species Gossypium australe highlights disease resistance and delayed gland morphogenesis.</title>
        <authorList>
            <person name="Cai Y."/>
            <person name="Cai X."/>
            <person name="Wang Q."/>
            <person name="Wang P."/>
            <person name="Zhang Y."/>
            <person name="Cai C."/>
            <person name="Xu Y."/>
            <person name="Wang K."/>
            <person name="Zhou Z."/>
            <person name="Wang C."/>
            <person name="Geng S."/>
            <person name="Li B."/>
            <person name="Dong Q."/>
            <person name="Hou Y."/>
            <person name="Wang H."/>
            <person name="Ai P."/>
            <person name="Liu Z."/>
            <person name="Yi F."/>
            <person name="Sun M."/>
            <person name="An G."/>
            <person name="Cheng J."/>
            <person name="Zhang Y."/>
            <person name="Shi Q."/>
            <person name="Xie Y."/>
            <person name="Shi X."/>
            <person name="Chang Y."/>
            <person name="Huang F."/>
            <person name="Chen Y."/>
            <person name="Hong S."/>
            <person name="Mi L."/>
            <person name="Sun Q."/>
            <person name="Zhang L."/>
            <person name="Zhou B."/>
            <person name="Peng R."/>
            <person name="Zhang X."/>
            <person name="Liu F."/>
        </authorList>
    </citation>
    <scope>NUCLEOTIDE SEQUENCE [LARGE SCALE GENOMIC DNA]</scope>
    <source>
        <strain evidence="2">cv. PA1801</strain>
    </source>
</reference>
<protein>
    <submittedName>
        <fullName evidence="1">Retrovirus-related Pol polyprotein LINE-1</fullName>
    </submittedName>
</protein>
<organism evidence="1 2">
    <name type="scientific">Gossypium australe</name>
    <dbReference type="NCBI Taxonomy" id="47621"/>
    <lineage>
        <taxon>Eukaryota</taxon>
        <taxon>Viridiplantae</taxon>
        <taxon>Streptophyta</taxon>
        <taxon>Embryophyta</taxon>
        <taxon>Tracheophyta</taxon>
        <taxon>Spermatophyta</taxon>
        <taxon>Magnoliopsida</taxon>
        <taxon>eudicotyledons</taxon>
        <taxon>Gunneridae</taxon>
        <taxon>Pentapetalae</taxon>
        <taxon>rosids</taxon>
        <taxon>malvids</taxon>
        <taxon>Malvales</taxon>
        <taxon>Malvaceae</taxon>
        <taxon>Malvoideae</taxon>
        <taxon>Gossypium</taxon>
    </lineage>
</organism>
<dbReference type="AlphaFoldDB" id="A0A5B6VXM7"/>
<dbReference type="PANTHER" id="PTHR33116">
    <property type="entry name" value="REVERSE TRANSCRIPTASE ZINC-BINDING DOMAIN-CONTAINING PROTEIN-RELATED-RELATED"/>
    <property type="match status" value="1"/>
</dbReference>
<evidence type="ECO:0000313" key="1">
    <source>
        <dbReference type="EMBL" id="KAA3473843.1"/>
    </source>
</evidence>